<name>A0A9P4UI27_9PLEO</name>
<dbReference type="EMBL" id="MU001494">
    <property type="protein sequence ID" value="KAF2449857.1"/>
    <property type="molecule type" value="Genomic_DNA"/>
</dbReference>
<gene>
    <name evidence="2" type="ORF">P171DRAFT_200915</name>
</gene>
<protein>
    <recommendedName>
        <fullName evidence="4">Extracellular membrane protein CFEM domain-containing protein</fullName>
    </recommendedName>
</protein>
<accession>A0A9P4UI27</accession>
<evidence type="ECO:0008006" key="4">
    <source>
        <dbReference type="Google" id="ProtNLM"/>
    </source>
</evidence>
<keyword evidence="3" id="KW-1185">Reference proteome</keyword>
<keyword evidence="1" id="KW-0732">Signal</keyword>
<evidence type="ECO:0000313" key="3">
    <source>
        <dbReference type="Proteomes" id="UP000799764"/>
    </source>
</evidence>
<proteinExistence type="predicted"/>
<feature type="chain" id="PRO_5040351130" description="Extracellular membrane protein CFEM domain-containing protein" evidence="1">
    <location>
        <begin position="30"/>
        <end position="78"/>
    </location>
</feature>
<dbReference type="Proteomes" id="UP000799764">
    <property type="component" value="Unassembled WGS sequence"/>
</dbReference>
<feature type="signal peptide" evidence="1">
    <location>
        <begin position="1"/>
        <end position="29"/>
    </location>
</feature>
<evidence type="ECO:0000256" key="1">
    <source>
        <dbReference type="SAM" id="SignalP"/>
    </source>
</evidence>
<organism evidence="2 3">
    <name type="scientific">Karstenula rhodostoma CBS 690.94</name>
    <dbReference type="NCBI Taxonomy" id="1392251"/>
    <lineage>
        <taxon>Eukaryota</taxon>
        <taxon>Fungi</taxon>
        <taxon>Dikarya</taxon>
        <taxon>Ascomycota</taxon>
        <taxon>Pezizomycotina</taxon>
        <taxon>Dothideomycetes</taxon>
        <taxon>Pleosporomycetidae</taxon>
        <taxon>Pleosporales</taxon>
        <taxon>Massarineae</taxon>
        <taxon>Didymosphaeriaceae</taxon>
        <taxon>Karstenula</taxon>
    </lineage>
</organism>
<evidence type="ECO:0000313" key="2">
    <source>
        <dbReference type="EMBL" id="KAF2449857.1"/>
    </source>
</evidence>
<reference evidence="2" key="1">
    <citation type="journal article" date="2020" name="Stud. Mycol.">
        <title>101 Dothideomycetes genomes: a test case for predicting lifestyles and emergence of pathogens.</title>
        <authorList>
            <person name="Haridas S."/>
            <person name="Albert R."/>
            <person name="Binder M."/>
            <person name="Bloem J."/>
            <person name="Labutti K."/>
            <person name="Salamov A."/>
            <person name="Andreopoulos B."/>
            <person name="Baker S."/>
            <person name="Barry K."/>
            <person name="Bills G."/>
            <person name="Bluhm B."/>
            <person name="Cannon C."/>
            <person name="Castanera R."/>
            <person name="Culley D."/>
            <person name="Daum C."/>
            <person name="Ezra D."/>
            <person name="Gonzalez J."/>
            <person name="Henrissat B."/>
            <person name="Kuo A."/>
            <person name="Liang C."/>
            <person name="Lipzen A."/>
            <person name="Lutzoni F."/>
            <person name="Magnuson J."/>
            <person name="Mondo S."/>
            <person name="Nolan M."/>
            <person name="Ohm R."/>
            <person name="Pangilinan J."/>
            <person name="Park H.-J."/>
            <person name="Ramirez L."/>
            <person name="Alfaro M."/>
            <person name="Sun H."/>
            <person name="Tritt A."/>
            <person name="Yoshinaga Y."/>
            <person name="Zwiers L.-H."/>
            <person name="Turgeon B."/>
            <person name="Goodwin S."/>
            <person name="Spatafora J."/>
            <person name="Crous P."/>
            <person name="Grigoriev I."/>
        </authorList>
    </citation>
    <scope>NUCLEOTIDE SEQUENCE</scope>
    <source>
        <strain evidence="2">CBS 690.94</strain>
    </source>
</reference>
<sequence length="78" mass="8257">MPPSPTLTCAHLSTLLFAGFLGLLGLSVAQPPARRTIRCIAHSSLPSQGLSRACLSAANFVDCFCHARRPLSPRQVIG</sequence>
<dbReference type="AlphaFoldDB" id="A0A9P4UI27"/>
<comment type="caution">
    <text evidence="2">The sequence shown here is derived from an EMBL/GenBank/DDBJ whole genome shotgun (WGS) entry which is preliminary data.</text>
</comment>